<keyword evidence="2" id="KW-1185">Reference proteome</keyword>
<protein>
    <submittedName>
        <fullName evidence="1">Uncharacterized protein</fullName>
    </submittedName>
</protein>
<name>A0A2S1GMI8_9CAUD</name>
<dbReference type="KEGG" id="vg:54991018"/>
<accession>A0A2S1GMI8</accession>
<dbReference type="GeneID" id="54991018"/>
<evidence type="ECO:0000313" key="1">
    <source>
        <dbReference type="EMBL" id="AWD90601.1"/>
    </source>
</evidence>
<dbReference type="RefSeq" id="YP_009800519.1">
    <property type="nucleotide sequence ID" value="NC_047954.1"/>
</dbReference>
<reference evidence="1 2" key="1">
    <citation type="submission" date="2018-03" db="EMBL/GenBank/DDBJ databases">
        <title>Phage therapy in agriculture - a green tech approach to combat plant pathogenic bacteria.</title>
        <authorList>
            <person name="Carstens A.B."/>
            <person name="Djurhuus A.M."/>
            <person name="Hansen L.H."/>
        </authorList>
    </citation>
    <scope>NUCLEOTIDE SEQUENCE [LARGE SCALE GENOMIC DNA]</scope>
</reference>
<sequence>MLYKLVLLLEKMKQAAVDAAVKYERSKLEDAADAIDTAEELGEARCKWAWELYIKLHNRAVAKYQAQIKQCNAAKAESADRITHLQSL</sequence>
<evidence type="ECO:0000313" key="2">
    <source>
        <dbReference type="Proteomes" id="UP000247221"/>
    </source>
</evidence>
<dbReference type="EMBL" id="MH113812">
    <property type="protein sequence ID" value="AWD90601.1"/>
    <property type="molecule type" value="Genomic_DNA"/>
</dbReference>
<organism evidence="1 2">
    <name type="scientific">Pseudomonas phage Njord</name>
    <dbReference type="NCBI Taxonomy" id="2163985"/>
    <lineage>
        <taxon>Viruses</taxon>
        <taxon>Duplodnaviria</taxon>
        <taxon>Heunggongvirae</taxon>
        <taxon>Uroviricota</taxon>
        <taxon>Caudoviricetes</taxon>
        <taxon>Autographivirales</taxon>
        <taxon>Autosignataviridae</taxon>
        <taxon>Colwellvirinae</taxon>
        <taxon>Njordvirus</taxon>
        <taxon>Njordvirus njord</taxon>
        <taxon>Uliginvirus njord</taxon>
    </lineage>
</organism>
<dbReference type="Proteomes" id="UP000247221">
    <property type="component" value="Segment"/>
</dbReference>
<proteinExistence type="predicted"/>